<name>A0A894THT1_PSEMZ</name>
<dbReference type="InterPro" id="IPR042086">
    <property type="entry name" value="MeTrfase_capping"/>
</dbReference>
<dbReference type="InterPro" id="IPR029063">
    <property type="entry name" value="SAM-dependent_MTases_sf"/>
</dbReference>
<sequence length="412" mass="46487">MDCSSLDSNCDPSISICRANDKCTKSLNYQSSCTGDLRGTLCMQGGDGDGSYARNCEAPASAIALSKPSLLKAISCMNLFRGEASLRIADLGCGTGFNSLSTIDLVVESIKKRYARESISVPEFEAFFSDLPLNDFNTLFRSLPHLCPRGNDEKPRKLSYYAAGVPGSFYERLFPRGKLHVAISLSALHWMSRIPEAVLDKNSHAWNQGRAWIDGARNEVVEAYAKQSEEDLKAFLRCRAEEMVSGGLLFILMAGRSDSEHPENQLGDPDTKAKHPFTNVMDQAWNDLVKENLIDEETRDAFNIPAYMRSREEIRRAFNHSKAFEIKSLKFRKVMEHSKEKQKKWIKDPISYGKTKANLVRATLRPIIDAHLRSSHLSQEFFKRFEKRAAEDINLLQKTCYYGIFVVSAIRK</sequence>
<proteinExistence type="evidence at transcript level"/>
<organism evidence="3">
    <name type="scientific">Pseudotsuga menziesii</name>
    <name type="common">Douglas-fir</name>
    <name type="synonym">Abies menziesii</name>
    <dbReference type="NCBI Taxonomy" id="3357"/>
    <lineage>
        <taxon>Eukaryota</taxon>
        <taxon>Viridiplantae</taxon>
        <taxon>Streptophyta</taxon>
        <taxon>Embryophyta</taxon>
        <taxon>Tracheophyta</taxon>
        <taxon>Spermatophyta</taxon>
        <taxon>Pinopsida</taxon>
        <taxon>Pinidae</taxon>
        <taxon>Conifers I</taxon>
        <taxon>Pinales</taxon>
        <taxon>Pinaceae</taxon>
        <taxon>Pseudotsuga</taxon>
    </lineage>
</organism>
<keyword evidence="1" id="KW-0479">Metal-binding</keyword>
<dbReference type="Gene3D" id="3.40.50.150">
    <property type="entry name" value="Vaccinia Virus protein VP39"/>
    <property type="match status" value="1"/>
</dbReference>
<dbReference type="InterPro" id="IPR005299">
    <property type="entry name" value="MeTrfase_7"/>
</dbReference>
<dbReference type="EMBL" id="MW149495">
    <property type="protein sequence ID" value="QRX38989.1"/>
    <property type="molecule type" value="mRNA"/>
</dbReference>
<dbReference type="PANTHER" id="PTHR31009">
    <property type="entry name" value="S-ADENOSYL-L-METHIONINE:CARBOXYL METHYLTRANSFERASE FAMILY PROTEIN"/>
    <property type="match status" value="1"/>
</dbReference>
<keyword evidence="3" id="KW-0489">Methyltransferase</keyword>
<evidence type="ECO:0000313" key="3">
    <source>
        <dbReference type="EMBL" id="QRX38989.1"/>
    </source>
</evidence>
<dbReference type="SUPFAM" id="SSF53335">
    <property type="entry name" value="S-adenosyl-L-methionine-dependent methyltransferases"/>
    <property type="match status" value="1"/>
</dbReference>
<evidence type="ECO:0000256" key="2">
    <source>
        <dbReference type="ARBA" id="ARBA00022842"/>
    </source>
</evidence>
<protein>
    <submittedName>
        <fullName evidence="3">Gibberellic acid methyltransferase</fullName>
    </submittedName>
</protein>
<dbReference type="GO" id="GO:0032259">
    <property type="term" value="P:methylation"/>
    <property type="evidence" value="ECO:0007669"/>
    <property type="project" value="UniProtKB-KW"/>
</dbReference>
<dbReference type="AlphaFoldDB" id="A0A894THT1"/>
<dbReference type="Pfam" id="PF03492">
    <property type="entry name" value="Methyltransf_7"/>
    <property type="match status" value="1"/>
</dbReference>
<accession>A0A894THT1</accession>
<dbReference type="GO" id="GO:0008168">
    <property type="term" value="F:methyltransferase activity"/>
    <property type="evidence" value="ECO:0007669"/>
    <property type="project" value="UniProtKB-KW"/>
</dbReference>
<reference evidence="3" key="1">
    <citation type="journal article" name="Plant Direct">
        <title>Origin and evolution of a gibberellin-deactivating enzyme GAMT.</title>
        <authorList>
            <person name="Zhang C."/>
            <person name="Chaiprasongsuk M."/>
            <person name="Chanderbali A.S."/>
            <person name="Chen X."/>
            <person name="Fu J."/>
            <person name="Soltis D.E."/>
            <person name="Chen F."/>
        </authorList>
    </citation>
    <scope>NUCLEOTIDE SEQUENCE</scope>
</reference>
<keyword evidence="2" id="KW-0460">Magnesium</keyword>
<evidence type="ECO:0000256" key="1">
    <source>
        <dbReference type="ARBA" id="ARBA00022723"/>
    </source>
</evidence>
<dbReference type="Gene3D" id="1.10.1200.270">
    <property type="entry name" value="Methyltransferase, alpha-helical capping domain"/>
    <property type="match status" value="1"/>
</dbReference>
<gene>
    <name evidence="3" type="primary">GAMT</name>
</gene>
<keyword evidence="3" id="KW-0808">Transferase</keyword>
<dbReference type="GO" id="GO:0046872">
    <property type="term" value="F:metal ion binding"/>
    <property type="evidence" value="ECO:0007669"/>
    <property type="project" value="UniProtKB-KW"/>
</dbReference>